<feature type="region of interest" description="Disordered" evidence="1">
    <location>
        <begin position="1"/>
        <end position="44"/>
    </location>
</feature>
<evidence type="ECO:0000313" key="2">
    <source>
        <dbReference type="EMBL" id="CDM97713.1"/>
    </source>
</evidence>
<gene>
    <name evidence="2" type="ORF">ARTHRO_60314</name>
</gene>
<keyword evidence="3" id="KW-1185">Reference proteome</keyword>
<reference evidence="2 3" key="1">
    <citation type="submission" date="2014-02" db="EMBL/GenBank/DDBJ databases">
        <authorList>
            <person name="Genoscope - CEA"/>
        </authorList>
    </citation>
    <scope>NUCLEOTIDE SEQUENCE [LARGE SCALE GENOMIC DNA]</scope>
    <source>
        <strain evidence="2 3">PCC 8005</strain>
    </source>
</reference>
<dbReference type="EMBL" id="FO818640">
    <property type="protein sequence ID" value="CDM97713.1"/>
    <property type="molecule type" value="Genomic_DNA"/>
</dbReference>
<organism evidence="2 3">
    <name type="scientific">Limnospira indica PCC 8005</name>
    <dbReference type="NCBI Taxonomy" id="376219"/>
    <lineage>
        <taxon>Bacteria</taxon>
        <taxon>Bacillati</taxon>
        <taxon>Cyanobacteriota</taxon>
        <taxon>Cyanophyceae</taxon>
        <taxon>Oscillatoriophycideae</taxon>
        <taxon>Oscillatoriales</taxon>
        <taxon>Sirenicapillariaceae</taxon>
        <taxon>Limnospira</taxon>
    </lineage>
</organism>
<proteinExistence type="predicted"/>
<evidence type="ECO:0000313" key="3">
    <source>
        <dbReference type="Proteomes" id="UP000032946"/>
    </source>
</evidence>
<name>A0A9P1KJT0_9CYAN</name>
<evidence type="ECO:0000256" key="1">
    <source>
        <dbReference type="SAM" id="MobiDB-lite"/>
    </source>
</evidence>
<accession>A0A9P1KJT0</accession>
<protein>
    <submittedName>
        <fullName evidence="2">Uncharacterized protein</fullName>
    </submittedName>
</protein>
<dbReference type="Proteomes" id="UP000032946">
    <property type="component" value="Chromosome"/>
</dbReference>
<sequence>MPYNTHVSKPKRKFPSPDGELVGLDVPPLGTDDYTLPNGRVSVP</sequence>
<dbReference type="AlphaFoldDB" id="A0A9P1KJT0"/>